<dbReference type="EMBL" id="FNDG01000025">
    <property type="protein sequence ID" value="SDI80206.1"/>
    <property type="molecule type" value="Genomic_DNA"/>
</dbReference>
<dbReference type="SUPFAM" id="SSF141571">
    <property type="entry name" value="Pentapeptide repeat-like"/>
    <property type="match status" value="1"/>
</dbReference>
<reference evidence="1 2" key="1">
    <citation type="submission" date="2016-10" db="EMBL/GenBank/DDBJ databases">
        <authorList>
            <person name="de Groot N.N."/>
        </authorList>
    </citation>
    <scope>NUCLEOTIDE SEQUENCE [LARGE SCALE GENOMIC DNA]</scope>
    <source>
        <strain evidence="1 2">LMG 18387</strain>
    </source>
</reference>
<evidence type="ECO:0000313" key="2">
    <source>
        <dbReference type="Proteomes" id="UP000198606"/>
    </source>
</evidence>
<dbReference type="Pfam" id="PF00805">
    <property type="entry name" value="Pentapeptide"/>
    <property type="match status" value="1"/>
</dbReference>
<evidence type="ECO:0000313" key="1">
    <source>
        <dbReference type="EMBL" id="SDI80206.1"/>
    </source>
</evidence>
<dbReference type="InterPro" id="IPR016933">
    <property type="entry name" value="UCP029688_pentapep"/>
</dbReference>
<protein>
    <submittedName>
        <fullName evidence="1">Pentapeptide repeat-containing protein</fullName>
    </submittedName>
</protein>
<proteinExistence type="predicted"/>
<organism evidence="1 2">
    <name type="scientific">Phytopseudomonas flavescens</name>
    <dbReference type="NCBI Taxonomy" id="29435"/>
    <lineage>
        <taxon>Bacteria</taxon>
        <taxon>Pseudomonadati</taxon>
        <taxon>Pseudomonadota</taxon>
        <taxon>Gammaproteobacteria</taxon>
        <taxon>Pseudomonadales</taxon>
        <taxon>Pseudomonadaceae</taxon>
        <taxon>Phytopseudomonas</taxon>
    </lineage>
</organism>
<dbReference type="STRING" id="29435.SAMN05216588_12513"/>
<dbReference type="AlphaFoldDB" id="A0A1G8NJI4"/>
<dbReference type="PIRSF" id="PIRSF029688">
    <property type="entry name" value="UCP29688_pentapep"/>
    <property type="match status" value="1"/>
</dbReference>
<dbReference type="RefSeq" id="WP_084308492.1">
    <property type="nucleotide sequence ID" value="NZ_FNDG01000025.1"/>
</dbReference>
<dbReference type="Proteomes" id="UP000198606">
    <property type="component" value="Unassembled WGS sequence"/>
</dbReference>
<name>A0A1G8NJI4_9GAMM</name>
<gene>
    <name evidence="1" type="ORF">SAMN05216588_12513</name>
</gene>
<dbReference type="Gene3D" id="2.160.20.80">
    <property type="entry name" value="E3 ubiquitin-protein ligase SopA"/>
    <property type="match status" value="1"/>
</dbReference>
<sequence>MSQPRQLDTPLYRLLHNDDVAAFNAQRPHDADIDLSSGDFRGLDLRTLDADGIDFRNAYFRGADLRGVDFRSAQLEGASLAHAQISGAYFPAELSADEILMSMNFGTRLRYRTHPNHR</sequence>
<accession>A0A1G8NJI4</accession>
<dbReference type="InterPro" id="IPR001646">
    <property type="entry name" value="5peptide_repeat"/>
</dbReference>